<name>A0ABD0LPL8_9CAEN</name>
<dbReference type="Gene3D" id="2.60.40.4060">
    <property type="entry name" value="Reeler domain"/>
    <property type="match status" value="1"/>
</dbReference>
<evidence type="ECO:0000256" key="3">
    <source>
        <dbReference type="ARBA" id="ARBA00022525"/>
    </source>
</evidence>
<comment type="similarity">
    <text evidence="2">Belongs to the insect defense protein family.</text>
</comment>
<keyword evidence="3" id="KW-0964">Secreted</keyword>
<dbReference type="InterPro" id="IPR051237">
    <property type="entry name" value="Ferric-chelate_Red/DefProt"/>
</dbReference>
<keyword evidence="12" id="KW-1185">Reference proteome</keyword>
<evidence type="ECO:0000313" key="11">
    <source>
        <dbReference type="EMBL" id="KAK7501431.1"/>
    </source>
</evidence>
<comment type="subcellular location">
    <subcellularLocation>
        <location evidence="1">Secreted</location>
    </subcellularLocation>
</comment>
<dbReference type="GO" id="GO:0005576">
    <property type="term" value="C:extracellular region"/>
    <property type="evidence" value="ECO:0007669"/>
    <property type="project" value="UniProtKB-SubCell"/>
</dbReference>
<dbReference type="PANTHER" id="PTHR45828">
    <property type="entry name" value="CYTOCHROME B561/FERRIC REDUCTASE TRANSMEMBRANE"/>
    <property type="match status" value="1"/>
</dbReference>
<evidence type="ECO:0000259" key="10">
    <source>
        <dbReference type="Pfam" id="PF02014"/>
    </source>
</evidence>
<dbReference type="EMBL" id="JACVVK020000031">
    <property type="protein sequence ID" value="KAK7501431.1"/>
    <property type="molecule type" value="Genomic_DNA"/>
</dbReference>
<proteinExistence type="inferred from homology"/>
<feature type="chain" id="PRO_5044754222" description="Reelin domain-containing protein" evidence="9">
    <location>
        <begin position="24"/>
        <end position="194"/>
    </location>
</feature>
<accession>A0ABD0LPL8</accession>
<dbReference type="GO" id="GO:0045087">
    <property type="term" value="P:innate immune response"/>
    <property type="evidence" value="ECO:0007669"/>
    <property type="project" value="UniProtKB-KW"/>
</dbReference>
<dbReference type="PANTHER" id="PTHR45828:SF9">
    <property type="entry name" value="CELL WALL INTEGRITY AND STRESS RESPONSE COMPONENT 4-LIKE-RELATED"/>
    <property type="match status" value="1"/>
</dbReference>
<protein>
    <recommendedName>
        <fullName evidence="10">Reelin domain-containing protein</fullName>
    </recommendedName>
</protein>
<evidence type="ECO:0000313" key="12">
    <source>
        <dbReference type="Proteomes" id="UP001519460"/>
    </source>
</evidence>
<dbReference type="CDD" id="cd08544">
    <property type="entry name" value="Reeler"/>
    <property type="match status" value="1"/>
</dbReference>
<evidence type="ECO:0000256" key="8">
    <source>
        <dbReference type="ARBA" id="ARBA00023022"/>
    </source>
</evidence>
<organism evidence="11 12">
    <name type="scientific">Batillaria attramentaria</name>
    <dbReference type="NCBI Taxonomy" id="370345"/>
    <lineage>
        <taxon>Eukaryota</taxon>
        <taxon>Metazoa</taxon>
        <taxon>Spiralia</taxon>
        <taxon>Lophotrochozoa</taxon>
        <taxon>Mollusca</taxon>
        <taxon>Gastropoda</taxon>
        <taxon>Caenogastropoda</taxon>
        <taxon>Sorbeoconcha</taxon>
        <taxon>Cerithioidea</taxon>
        <taxon>Batillariidae</taxon>
        <taxon>Batillaria</taxon>
    </lineage>
</organism>
<gene>
    <name evidence="11" type="ORF">BaRGS_00007235</name>
</gene>
<dbReference type="InterPro" id="IPR002861">
    <property type="entry name" value="Reeler_dom"/>
</dbReference>
<dbReference type="GO" id="GO:0042742">
    <property type="term" value="P:defense response to bacterium"/>
    <property type="evidence" value="ECO:0007669"/>
    <property type="project" value="UniProtKB-KW"/>
</dbReference>
<keyword evidence="6 9" id="KW-0732">Signal</keyword>
<feature type="signal peptide" evidence="9">
    <location>
        <begin position="1"/>
        <end position="23"/>
    </location>
</feature>
<dbReference type="AlphaFoldDB" id="A0ABD0LPL8"/>
<comment type="caution">
    <text evidence="11">The sequence shown here is derived from an EMBL/GenBank/DDBJ whole genome shotgun (WGS) entry which is preliminary data.</text>
</comment>
<keyword evidence="8" id="KW-0044">Antibiotic</keyword>
<reference evidence="11 12" key="1">
    <citation type="journal article" date="2023" name="Sci. Data">
        <title>Genome assembly of the Korean intertidal mud-creeper Batillaria attramentaria.</title>
        <authorList>
            <person name="Patra A.K."/>
            <person name="Ho P.T."/>
            <person name="Jun S."/>
            <person name="Lee S.J."/>
            <person name="Kim Y."/>
            <person name="Won Y.J."/>
        </authorList>
    </citation>
    <scope>NUCLEOTIDE SEQUENCE [LARGE SCALE GENOMIC DNA]</scope>
    <source>
        <strain evidence="11">Wonlab-2016</strain>
    </source>
</reference>
<evidence type="ECO:0000256" key="6">
    <source>
        <dbReference type="ARBA" id="ARBA00022729"/>
    </source>
</evidence>
<keyword evidence="4" id="KW-0929">Antimicrobial</keyword>
<sequence>MATLRLFLVVAGMVGLSVPGVQGYRSGAPMFVCKTMRPTHTGSAQVLPPPFAVLVTQGDTYQPGQVLQVRIEGSDISQIKGFMIQARKADSRDEAVQIGTFIPADGTKNVCGTGGLTHRTNSPVQSWDLQWEAPSEAVHDIVFRFVISLFCDADLVFINCVAKWPGSVHNARVLRYGGAVAAENGHMFYLQLFK</sequence>
<dbReference type="InterPro" id="IPR042307">
    <property type="entry name" value="Reeler_sf"/>
</dbReference>
<keyword evidence="5" id="KW-0399">Innate immunity</keyword>
<feature type="domain" description="Reelin" evidence="10">
    <location>
        <begin position="33"/>
        <end position="146"/>
    </location>
</feature>
<evidence type="ECO:0000256" key="1">
    <source>
        <dbReference type="ARBA" id="ARBA00004613"/>
    </source>
</evidence>
<dbReference type="Pfam" id="PF02014">
    <property type="entry name" value="Reeler"/>
    <property type="match status" value="1"/>
</dbReference>
<evidence type="ECO:0000256" key="9">
    <source>
        <dbReference type="SAM" id="SignalP"/>
    </source>
</evidence>
<keyword evidence="7" id="KW-0391">Immunity</keyword>
<evidence type="ECO:0000256" key="5">
    <source>
        <dbReference type="ARBA" id="ARBA00022588"/>
    </source>
</evidence>
<evidence type="ECO:0000256" key="2">
    <source>
        <dbReference type="ARBA" id="ARBA00008501"/>
    </source>
</evidence>
<dbReference type="Proteomes" id="UP001519460">
    <property type="component" value="Unassembled WGS sequence"/>
</dbReference>
<evidence type="ECO:0000256" key="7">
    <source>
        <dbReference type="ARBA" id="ARBA00022859"/>
    </source>
</evidence>
<evidence type="ECO:0000256" key="4">
    <source>
        <dbReference type="ARBA" id="ARBA00022529"/>
    </source>
</evidence>